<dbReference type="Pfam" id="PF02674">
    <property type="entry name" value="Colicin_V"/>
    <property type="match status" value="1"/>
</dbReference>
<evidence type="ECO:0000256" key="2">
    <source>
        <dbReference type="ARBA" id="ARBA00022692"/>
    </source>
</evidence>
<evidence type="ECO:0000256" key="4">
    <source>
        <dbReference type="ARBA" id="ARBA00023136"/>
    </source>
</evidence>
<comment type="caution">
    <text evidence="6">The sequence shown here is derived from an EMBL/GenBank/DDBJ whole genome shotgun (WGS) entry which is preliminary data.</text>
</comment>
<evidence type="ECO:0000256" key="3">
    <source>
        <dbReference type="ARBA" id="ARBA00022989"/>
    </source>
</evidence>
<feature type="transmembrane region" description="Helical" evidence="5">
    <location>
        <begin position="24"/>
        <end position="46"/>
    </location>
</feature>
<protein>
    <submittedName>
        <fullName evidence="6">CvpA family protein</fullName>
    </submittedName>
</protein>
<keyword evidence="2 5" id="KW-0812">Transmembrane</keyword>
<accession>A0A965GD63</accession>
<dbReference type="AlphaFoldDB" id="A0A965GD63"/>
<dbReference type="Proteomes" id="UP000740727">
    <property type="component" value="Unassembled WGS sequence"/>
</dbReference>
<sequence length="160" mass="17134">MNVIDIALTALLAYSIYSGYRKGLITGIFSFVGLVGGGLLGLKFGADLVANFSSTSSRIQSTALVVAVGAFLGHFILGRAAKWFRKNFLWKPLKAVDSALGVLLHLAKTLILIWIFGELALILPSEGISKAADQSVIITEISTNGPNFLGDFMMTQRLIS</sequence>
<dbReference type="GO" id="GO:0016020">
    <property type="term" value="C:membrane"/>
    <property type="evidence" value="ECO:0007669"/>
    <property type="project" value="UniProtKB-SubCell"/>
</dbReference>
<gene>
    <name evidence="6" type="ORF">EBT44_05885</name>
</gene>
<evidence type="ECO:0000313" key="7">
    <source>
        <dbReference type="Proteomes" id="UP000740727"/>
    </source>
</evidence>
<keyword evidence="4 5" id="KW-0472">Membrane</keyword>
<evidence type="ECO:0000256" key="1">
    <source>
        <dbReference type="ARBA" id="ARBA00004141"/>
    </source>
</evidence>
<name>A0A965GD63_9PROT</name>
<keyword evidence="3 5" id="KW-1133">Transmembrane helix</keyword>
<proteinExistence type="predicted"/>
<evidence type="ECO:0000313" key="6">
    <source>
        <dbReference type="EMBL" id="NBR94335.1"/>
    </source>
</evidence>
<organism evidence="6 7">
    <name type="scientific">Candidatus Fonsibacter lacus</name>
    <dbReference type="NCBI Taxonomy" id="2576439"/>
    <lineage>
        <taxon>Bacteria</taxon>
        <taxon>Pseudomonadati</taxon>
        <taxon>Pseudomonadota</taxon>
        <taxon>Alphaproteobacteria</taxon>
        <taxon>Candidatus Pelagibacterales</taxon>
        <taxon>Candidatus Pelagibacterales incertae sedis</taxon>
        <taxon>Candidatus Fonsibacter</taxon>
    </lineage>
</organism>
<feature type="transmembrane region" description="Helical" evidence="5">
    <location>
        <begin position="58"/>
        <end position="77"/>
    </location>
</feature>
<feature type="transmembrane region" description="Helical" evidence="5">
    <location>
        <begin position="98"/>
        <end position="117"/>
    </location>
</feature>
<evidence type="ECO:0000256" key="5">
    <source>
        <dbReference type="SAM" id="Phobius"/>
    </source>
</evidence>
<dbReference type="GO" id="GO:0009403">
    <property type="term" value="P:toxin biosynthetic process"/>
    <property type="evidence" value="ECO:0007669"/>
    <property type="project" value="InterPro"/>
</dbReference>
<comment type="subcellular location">
    <subcellularLocation>
        <location evidence="1">Membrane</location>
        <topology evidence="1">Multi-pass membrane protein</topology>
    </subcellularLocation>
</comment>
<reference evidence="6" key="1">
    <citation type="submission" date="2018-10" db="EMBL/GenBank/DDBJ databases">
        <title>Iterative Subtractive Binning of Freshwater Chronoseries Metagenomes Recovers Nearly Complete Genomes from over Four Hundred Novel Species.</title>
        <authorList>
            <person name="Rodriguez-R L.M."/>
            <person name="Tsementzi D."/>
            <person name="Luo C."/>
            <person name="Konstantinidis K.T."/>
        </authorList>
    </citation>
    <scope>NUCLEOTIDE SEQUENCE</scope>
    <source>
        <strain evidence="6">WB5_2A_028</strain>
    </source>
</reference>
<dbReference type="EMBL" id="RFXN01000106">
    <property type="protein sequence ID" value="NBR94335.1"/>
    <property type="molecule type" value="Genomic_DNA"/>
</dbReference>
<dbReference type="InterPro" id="IPR003825">
    <property type="entry name" value="Colicin-V_CvpA"/>
</dbReference>